<dbReference type="OrthoDB" id="196493at2759"/>
<dbReference type="SUPFAM" id="SSF51445">
    <property type="entry name" value="(Trans)glycosidases"/>
    <property type="match status" value="1"/>
</dbReference>
<dbReference type="Gene3D" id="3.20.20.80">
    <property type="entry name" value="Glycosidases"/>
    <property type="match status" value="1"/>
</dbReference>
<evidence type="ECO:0000313" key="2">
    <source>
        <dbReference type="Proteomes" id="UP000230423"/>
    </source>
</evidence>
<protein>
    <recommendedName>
        <fullName evidence="3">Glycosyl hydrolase family 13 catalytic domain-containing protein</fullName>
    </recommendedName>
</protein>
<name>A0A2G9THX8_TELCI</name>
<proteinExistence type="predicted"/>
<dbReference type="PANTHER" id="PTHR43651">
    <property type="entry name" value="1,4-ALPHA-GLUCAN-BRANCHING ENZYME"/>
    <property type="match status" value="1"/>
</dbReference>
<organism evidence="1 2">
    <name type="scientific">Teladorsagia circumcincta</name>
    <name type="common">Brown stomach worm</name>
    <name type="synonym">Ostertagia circumcincta</name>
    <dbReference type="NCBI Taxonomy" id="45464"/>
    <lineage>
        <taxon>Eukaryota</taxon>
        <taxon>Metazoa</taxon>
        <taxon>Ecdysozoa</taxon>
        <taxon>Nematoda</taxon>
        <taxon>Chromadorea</taxon>
        <taxon>Rhabditida</taxon>
        <taxon>Rhabditina</taxon>
        <taxon>Rhabditomorpha</taxon>
        <taxon>Strongyloidea</taxon>
        <taxon>Trichostrongylidae</taxon>
        <taxon>Teladorsagia</taxon>
    </lineage>
</organism>
<dbReference type="GO" id="GO:0005737">
    <property type="term" value="C:cytoplasm"/>
    <property type="evidence" value="ECO:0007669"/>
    <property type="project" value="TreeGrafter"/>
</dbReference>
<accession>A0A2G9THX8</accession>
<dbReference type="PANTHER" id="PTHR43651:SF3">
    <property type="entry name" value="1,4-ALPHA-GLUCAN-BRANCHING ENZYME"/>
    <property type="match status" value="1"/>
</dbReference>
<dbReference type="Proteomes" id="UP000230423">
    <property type="component" value="Unassembled WGS sequence"/>
</dbReference>
<reference evidence="1 2" key="1">
    <citation type="submission" date="2015-09" db="EMBL/GenBank/DDBJ databases">
        <title>Draft genome of the parasitic nematode Teladorsagia circumcincta isolate WARC Sus (inbred).</title>
        <authorList>
            <person name="Mitreva M."/>
        </authorList>
    </citation>
    <scope>NUCLEOTIDE SEQUENCE [LARGE SCALE GENOMIC DNA]</scope>
    <source>
        <strain evidence="1 2">S</strain>
    </source>
</reference>
<dbReference type="InterPro" id="IPR017853">
    <property type="entry name" value="GH"/>
</dbReference>
<evidence type="ECO:0008006" key="3">
    <source>
        <dbReference type="Google" id="ProtNLM"/>
    </source>
</evidence>
<evidence type="ECO:0000313" key="1">
    <source>
        <dbReference type="EMBL" id="PIO57545.1"/>
    </source>
</evidence>
<dbReference type="EMBL" id="KZ371108">
    <property type="protein sequence ID" value="PIO57545.1"/>
    <property type="molecule type" value="Genomic_DNA"/>
</dbReference>
<dbReference type="AlphaFoldDB" id="A0A2G9THX8"/>
<dbReference type="GO" id="GO:0003844">
    <property type="term" value="F:1,4-alpha-glucan branching enzyme activity"/>
    <property type="evidence" value="ECO:0007669"/>
    <property type="project" value="TreeGrafter"/>
</dbReference>
<gene>
    <name evidence="1" type="ORF">TELCIR_21041</name>
</gene>
<keyword evidence="2" id="KW-1185">Reference proteome</keyword>
<sequence length="176" mass="19928">MRSMPPGTGTLAAPGLFVSSFLLQKLSEGEGKDNQGLQKIETLRFLMSNLRWWVEEYGFDGFRFDGVTSMIYHSHGMSDDFSGGYPMYFGLNADTDSLVYLMLSNDFLHKKYPEIVTVAEEVSGMPALCRPVAEGGQGFDYRLAMALPDMWIKILKHMKDEDWVVGDIVHTLENRR</sequence>
<dbReference type="GO" id="GO:0005978">
    <property type="term" value="P:glycogen biosynthetic process"/>
    <property type="evidence" value="ECO:0007669"/>
    <property type="project" value="TreeGrafter"/>
</dbReference>